<feature type="compositionally biased region" description="Polar residues" evidence="1">
    <location>
        <begin position="1"/>
        <end position="13"/>
    </location>
</feature>
<organism evidence="2 3">
    <name type="scientific">Gordonia jinhuaensis</name>
    <dbReference type="NCBI Taxonomy" id="1517702"/>
    <lineage>
        <taxon>Bacteria</taxon>
        <taxon>Bacillati</taxon>
        <taxon>Actinomycetota</taxon>
        <taxon>Actinomycetes</taxon>
        <taxon>Mycobacteriales</taxon>
        <taxon>Gordoniaceae</taxon>
        <taxon>Gordonia</taxon>
    </lineage>
</organism>
<dbReference type="Proteomes" id="UP000621454">
    <property type="component" value="Unassembled WGS sequence"/>
</dbReference>
<gene>
    <name evidence="2" type="ORF">GCM10011489_39570</name>
</gene>
<name>A0A916TJL5_9ACTN</name>
<reference evidence="2" key="1">
    <citation type="journal article" date="2014" name="Int. J. Syst. Evol. Microbiol.">
        <title>Complete genome sequence of Corynebacterium casei LMG S-19264T (=DSM 44701T), isolated from a smear-ripened cheese.</title>
        <authorList>
            <consortium name="US DOE Joint Genome Institute (JGI-PGF)"/>
            <person name="Walter F."/>
            <person name="Albersmeier A."/>
            <person name="Kalinowski J."/>
            <person name="Ruckert C."/>
        </authorList>
    </citation>
    <scope>NUCLEOTIDE SEQUENCE</scope>
    <source>
        <strain evidence="2">CGMCC 1.12827</strain>
    </source>
</reference>
<dbReference type="AlphaFoldDB" id="A0A916TJL5"/>
<evidence type="ECO:0000313" key="2">
    <source>
        <dbReference type="EMBL" id="GGB48519.1"/>
    </source>
</evidence>
<accession>A0A916TJL5</accession>
<reference evidence="2" key="2">
    <citation type="submission" date="2020-09" db="EMBL/GenBank/DDBJ databases">
        <authorList>
            <person name="Sun Q."/>
            <person name="Zhou Y."/>
        </authorList>
    </citation>
    <scope>NUCLEOTIDE SEQUENCE</scope>
    <source>
        <strain evidence="2">CGMCC 1.12827</strain>
    </source>
</reference>
<comment type="caution">
    <text evidence="2">The sequence shown here is derived from an EMBL/GenBank/DDBJ whole genome shotgun (WGS) entry which is preliminary data.</text>
</comment>
<feature type="compositionally biased region" description="Basic residues" evidence="1">
    <location>
        <begin position="14"/>
        <end position="25"/>
    </location>
</feature>
<sequence>MLASTMHFSNNTHHQPRPSQHRITRHLTNSHDQQQYSGRDNTRVFPQNPDSVFSHHTPLTQGMHPPPPHHDAGQQ</sequence>
<keyword evidence="3" id="KW-1185">Reference proteome</keyword>
<feature type="region of interest" description="Disordered" evidence="1">
    <location>
        <begin position="1"/>
        <end position="75"/>
    </location>
</feature>
<evidence type="ECO:0000256" key="1">
    <source>
        <dbReference type="SAM" id="MobiDB-lite"/>
    </source>
</evidence>
<protein>
    <submittedName>
        <fullName evidence="2">Uncharacterized protein</fullName>
    </submittedName>
</protein>
<proteinExistence type="predicted"/>
<dbReference type="EMBL" id="BMGC01000074">
    <property type="protein sequence ID" value="GGB48519.1"/>
    <property type="molecule type" value="Genomic_DNA"/>
</dbReference>
<evidence type="ECO:0000313" key="3">
    <source>
        <dbReference type="Proteomes" id="UP000621454"/>
    </source>
</evidence>
<feature type="compositionally biased region" description="Polar residues" evidence="1">
    <location>
        <begin position="26"/>
        <end position="51"/>
    </location>
</feature>